<organism evidence="2 3">
    <name type="scientific">Liparis tanakae</name>
    <name type="common">Tanaka's snailfish</name>
    <dbReference type="NCBI Taxonomy" id="230148"/>
    <lineage>
        <taxon>Eukaryota</taxon>
        <taxon>Metazoa</taxon>
        <taxon>Chordata</taxon>
        <taxon>Craniata</taxon>
        <taxon>Vertebrata</taxon>
        <taxon>Euteleostomi</taxon>
        <taxon>Actinopterygii</taxon>
        <taxon>Neopterygii</taxon>
        <taxon>Teleostei</taxon>
        <taxon>Neoteleostei</taxon>
        <taxon>Acanthomorphata</taxon>
        <taxon>Eupercaria</taxon>
        <taxon>Perciformes</taxon>
        <taxon>Cottioidei</taxon>
        <taxon>Cottales</taxon>
        <taxon>Liparidae</taxon>
        <taxon>Liparis</taxon>
    </lineage>
</organism>
<name>A0A4Z2J822_9TELE</name>
<protein>
    <submittedName>
        <fullName evidence="2">Uncharacterized protein</fullName>
    </submittedName>
</protein>
<dbReference type="EMBL" id="SRLO01000017">
    <property type="protein sequence ID" value="TNN86177.1"/>
    <property type="molecule type" value="Genomic_DNA"/>
</dbReference>
<accession>A0A4Z2J822</accession>
<dbReference type="AlphaFoldDB" id="A0A4Z2J822"/>
<keyword evidence="3" id="KW-1185">Reference proteome</keyword>
<comment type="caution">
    <text evidence="2">The sequence shown here is derived from an EMBL/GenBank/DDBJ whole genome shotgun (WGS) entry which is preliminary data.</text>
</comment>
<dbReference type="Proteomes" id="UP000314294">
    <property type="component" value="Unassembled WGS sequence"/>
</dbReference>
<evidence type="ECO:0000313" key="3">
    <source>
        <dbReference type="Proteomes" id="UP000314294"/>
    </source>
</evidence>
<proteinExistence type="predicted"/>
<gene>
    <name evidence="2" type="ORF">EYF80_003594</name>
</gene>
<evidence type="ECO:0000256" key="1">
    <source>
        <dbReference type="SAM" id="MobiDB-lite"/>
    </source>
</evidence>
<sequence length="117" mass="12516">MKWSDGEAQATSLLFFLSPVGNASRRFSESGPLKIGCDPPPPGSPDVSITDMLLIHHQIASTPSTITTITSTMCLDSSGCYIRITLLRLPLPPATLIRHGGDRQPDVGEEEEPNGSN</sequence>
<feature type="region of interest" description="Disordered" evidence="1">
    <location>
        <begin position="94"/>
        <end position="117"/>
    </location>
</feature>
<reference evidence="2 3" key="1">
    <citation type="submission" date="2019-03" db="EMBL/GenBank/DDBJ databases">
        <title>First draft genome of Liparis tanakae, snailfish: a comprehensive survey of snailfish specific genes.</title>
        <authorList>
            <person name="Kim W."/>
            <person name="Song I."/>
            <person name="Jeong J.-H."/>
            <person name="Kim D."/>
            <person name="Kim S."/>
            <person name="Ryu S."/>
            <person name="Song J.Y."/>
            <person name="Lee S.K."/>
        </authorList>
    </citation>
    <scope>NUCLEOTIDE SEQUENCE [LARGE SCALE GENOMIC DNA]</scope>
    <source>
        <tissue evidence="2">Muscle</tissue>
    </source>
</reference>
<feature type="compositionally biased region" description="Acidic residues" evidence="1">
    <location>
        <begin position="107"/>
        <end position="117"/>
    </location>
</feature>
<evidence type="ECO:0000313" key="2">
    <source>
        <dbReference type="EMBL" id="TNN86177.1"/>
    </source>
</evidence>